<dbReference type="RefSeq" id="WP_317491942.1">
    <property type="nucleotide sequence ID" value="NZ_CP136051.1"/>
</dbReference>
<evidence type="ECO:0000256" key="2">
    <source>
        <dbReference type="SAM" id="SignalP"/>
    </source>
</evidence>
<evidence type="ECO:0000256" key="1">
    <source>
        <dbReference type="SAM" id="MobiDB-lite"/>
    </source>
</evidence>
<feature type="region of interest" description="Disordered" evidence="1">
    <location>
        <begin position="46"/>
        <end position="67"/>
    </location>
</feature>
<dbReference type="Proteomes" id="UP001302349">
    <property type="component" value="Chromosome"/>
</dbReference>
<protein>
    <submittedName>
        <fullName evidence="3">Uncharacterized protein</fullName>
    </submittedName>
</protein>
<reference evidence="3 4" key="1">
    <citation type="journal article" date="2023" name="Microbiol. Resour. Announc.">
        <title>Complete Genome Sequence of Imperialibacter roseus strain P4T.</title>
        <authorList>
            <person name="Tizabi D.R."/>
            <person name="Bachvaroff T."/>
            <person name="Hill R.T."/>
        </authorList>
    </citation>
    <scope>NUCLEOTIDE SEQUENCE [LARGE SCALE GENOMIC DNA]</scope>
    <source>
        <strain evidence="3 4">P4T</strain>
    </source>
</reference>
<feature type="chain" id="PRO_5047195794" evidence="2">
    <location>
        <begin position="24"/>
        <end position="67"/>
    </location>
</feature>
<feature type="compositionally biased region" description="Polar residues" evidence="1">
    <location>
        <begin position="49"/>
        <end position="67"/>
    </location>
</feature>
<keyword evidence="4" id="KW-1185">Reference proteome</keyword>
<dbReference type="EMBL" id="CP136051">
    <property type="protein sequence ID" value="WOK09322.1"/>
    <property type="molecule type" value="Genomic_DNA"/>
</dbReference>
<dbReference type="PROSITE" id="PS51257">
    <property type="entry name" value="PROKAR_LIPOPROTEIN"/>
    <property type="match status" value="1"/>
</dbReference>
<evidence type="ECO:0000313" key="3">
    <source>
        <dbReference type="EMBL" id="WOK09322.1"/>
    </source>
</evidence>
<keyword evidence="2" id="KW-0732">Signal</keyword>
<sequence>MKKTLMLLAMTSFIAICSCQSTKTETAEAAADSTTLETSTVVMEEISPADSTLASDSTEIVQTDSIQ</sequence>
<feature type="signal peptide" evidence="2">
    <location>
        <begin position="1"/>
        <end position="23"/>
    </location>
</feature>
<organism evidence="3 4">
    <name type="scientific">Imperialibacter roseus</name>
    <dbReference type="NCBI Taxonomy" id="1324217"/>
    <lineage>
        <taxon>Bacteria</taxon>
        <taxon>Pseudomonadati</taxon>
        <taxon>Bacteroidota</taxon>
        <taxon>Cytophagia</taxon>
        <taxon>Cytophagales</taxon>
        <taxon>Flammeovirgaceae</taxon>
        <taxon>Imperialibacter</taxon>
    </lineage>
</organism>
<gene>
    <name evidence="3" type="ORF">RT717_11800</name>
</gene>
<proteinExistence type="predicted"/>
<name>A0ABZ0J051_9BACT</name>
<accession>A0ABZ0J051</accession>
<evidence type="ECO:0000313" key="4">
    <source>
        <dbReference type="Proteomes" id="UP001302349"/>
    </source>
</evidence>